<dbReference type="EC" id="2.7.1.170" evidence="1"/>
<dbReference type="GO" id="GO:0016301">
    <property type="term" value="F:kinase activity"/>
    <property type="evidence" value="ECO:0007669"/>
    <property type="project" value="UniProtKB-KW"/>
</dbReference>
<comment type="pathway">
    <text evidence="1">Amino-sugar metabolism; 1,6-anhydro-N-acetylmuramate degradation.</text>
</comment>
<keyword evidence="1 2" id="KW-0808">Transferase</keyword>
<dbReference type="RefSeq" id="WP_268050775.1">
    <property type="nucleotide sequence ID" value="NZ_JAPQES010000005.1"/>
</dbReference>
<dbReference type="InterPro" id="IPR043129">
    <property type="entry name" value="ATPase_NBD"/>
</dbReference>
<keyword evidence="1" id="KW-0067">ATP-binding</keyword>
<comment type="similarity">
    <text evidence="1">Belongs to the anhydro-N-acetylmuramic acid kinase family.</text>
</comment>
<dbReference type="InterPro" id="IPR005338">
    <property type="entry name" value="Anhydro_N_Ac-Mur_kinase"/>
</dbReference>
<dbReference type="HAMAP" id="MF_01270">
    <property type="entry name" value="AnhMurNAc_kinase"/>
    <property type="match status" value="1"/>
</dbReference>
<organism evidence="2 3">
    <name type="scientific">Clostridium ganghwense</name>
    <dbReference type="NCBI Taxonomy" id="312089"/>
    <lineage>
        <taxon>Bacteria</taxon>
        <taxon>Bacillati</taxon>
        <taxon>Bacillota</taxon>
        <taxon>Clostridia</taxon>
        <taxon>Eubacteriales</taxon>
        <taxon>Clostridiaceae</taxon>
        <taxon>Clostridium</taxon>
    </lineage>
</organism>
<proteinExistence type="inferred from homology"/>
<dbReference type="EMBL" id="JAPQES010000005">
    <property type="protein sequence ID" value="MCY6371875.1"/>
    <property type="molecule type" value="Genomic_DNA"/>
</dbReference>
<keyword evidence="3" id="KW-1185">Reference proteome</keyword>
<keyword evidence="1" id="KW-0547">Nucleotide-binding</keyword>
<dbReference type="SUPFAM" id="SSF53067">
    <property type="entry name" value="Actin-like ATPase domain"/>
    <property type="match status" value="1"/>
</dbReference>
<evidence type="ECO:0000313" key="2">
    <source>
        <dbReference type="EMBL" id="MCY6371875.1"/>
    </source>
</evidence>
<keyword evidence="1" id="KW-0119">Carbohydrate metabolism</keyword>
<evidence type="ECO:0000256" key="1">
    <source>
        <dbReference type="HAMAP-Rule" id="MF_01270"/>
    </source>
</evidence>
<dbReference type="PANTHER" id="PTHR30605">
    <property type="entry name" value="ANHYDRO-N-ACETYLMURAMIC ACID KINASE"/>
    <property type="match status" value="1"/>
</dbReference>
<evidence type="ECO:0000313" key="3">
    <source>
        <dbReference type="Proteomes" id="UP001079657"/>
    </source>
</evidence>
<dbReference type="Gene3D" id="3.30.420.40">
    <property type="match status" value="2"/>
</dbReference>
<dbReference type="Pfam" id="PF03702">
    <property type="entry name" value="AnmK"/>
    <property type="match status" value="1"/>
</dbReference>
<name>A0ABT4CS31_9CLOT</name>
<gene>
    <name evidence="1 2" type="primary">anmK</name>
    <name evidence="2" type="ORF">OXH55_14610</name>
</gene>
<dbReference type="PANTHER" id="PTHR30605:SF0">
    <property type="entry name" value="ANHYDRO-N-ACETYLMURAMIC ACID KINASE"/>
    <property type="match status" value="1"/>
</dbReference>
<accession>A0ABT4CS31</accession>
<keyword evidence="1 2" id="KW-0418">Kinase</keyword>
<comment type="caution">
    <text evidence="2">The sequence shown here is derived from an EMBL/GenBank/DDBJ whole genome shotgun (WGS) entry which is preliminary data.</text>
</comment>
<comment type="pathway">
    <text evidence="1">Cell wall biogenesis; peptidoglycan recycling.</text>
</comment>
<comment type="function">
    <text evidence="1">Catalyzes the specific phosphorylation of 1,6-anhydro-N-acetylmuramic acid (anhMurNAc) with the simultaneous cleavage of the 1,6-anhydro ring, generating MurNAc-6-P. Is required for the utilization of anhMurNAc either imported from the medium or derived from its own cell wall murein, and thus plays a role in cell wall recycling.</text>
</comment>
<dbReference type="CDD" id="cd24050">
    <property type="entry name" value="ASKHA_NBD_ANMK"/>
    <property type="match status" value="1"/>
</dbReference>
<reference evidence="2" key="1">
    <citation type="submission" date="2022-12" db="EMBL/GenBank/DDBJ databases">
        <authorList>
            <person name="Wang J."/>
        </authorList>
    </citation>
    <scope>NUCLEOTIDE SEQUENCE</scope>
    <source>
        <strain evidence="2">HY-42-06</strain>
    </source>
</reference>
<sequence>MNKSKVKYAVGLMSGTSLDGIDAALVEIKGSGINTKINLIEFINDDIPEKVKNEIRNCCNVEKSNTELVCSLNFKLGYLFSKSVKRVCSKANFAMEKLDFIGSHGQTIYHIPKEDGSCLKSTLQIGEPAVIAYETNTLVVSNFRTMDMAAGGEGAPLVPYTEYILYRGEKNRALQNIGGIGNVTVVPAMCNLEDMYAFDTGPGNMIIDEMVQRLKGVKYDKGGEFAAQGNVNEALLKELMEIKYITLKPPKTTGRELFGSQFVDKLLDKYKDIEDNDMIATVTMFTAKSIQENYRRFIFNKYKIDEVILGGGGSYNNTLVRYIKELLPECKVMIGEDLGYSSDAKESIAFAILANETLNGNYSNVLGATGAKKRVILGNITPIPRRA</sequence>
<dbReference type="NCBIfam" id="NF007142">
    <property type="entry name" value="PRK09585.2-1"/>
    <property type="match status" value="1"/>
</dbReference>
<protein>
    <recommendedName>
        <fullName evidence="1">Anhydro-N-acetylmuramic acid kinase</fullName>
        <ecNumber evidence="1">2.7.1.170</ecNumber>
    </recommendedName>
    <alternativeName>
        <fullName evidence="1">AnhMurNAc kinase</fullName>
    </alternativeName>
</protein>
<comment type="catalytic activity">
    <reaction evidence="1">
        <text>1,6-anhydro-N-acetyl-beta-muramate + ATP + H2O = N-acetyl-D-muramate 6-phosphate + ADP + H(+)</text>
        <dbReference type="Rhea" id="RHEA:24952"/>
        <dbReference type="ChEBI" id="CHEBI:15377"/>
        <dbReference type="ChEBI" id="CHEBI:15378"/>
        <dbReference type="ChEBI" id="CHEBI:30616"/>
        <dbReference type="ChEBI" id="CHEBI:58690"/>
        <dbReference type="ChEBI" id="CHEBI:58722"/>
        <dbReference type="ChEBI" id="CHEBI:456216"/>
        <dbReference type="EC" id="2.7.1.170"/>
    </reaction>
</comment>
<dbReference type="NCBIfam" id="NF007148">
    <property type="entry name" value="PRK09585.3-2"/>
    <property type="match status" value="1"/>
</dbReference>
<dbReference type="Proteomes" id="UP001079657">
    <property type="component" value="Unassembled WGS sequence"/>
</dbReference>
<feature type="binding site" evidence="1">
    <location>
        <begin position="15"/>
        <end position="22"/>
    </location>
    <ligand>
        <name>ATP</name>
        <dbReference type="ChEBI" id="CHEBI:30616"/>
    </ligand>
</feature>